<dbReference type="EMBL" id="QRAL01000028">
    <property type="protein sequence ID" value="RSU54438.1"/>
    <property type="molecule type" value="Genomic_DNA"/>
</dbReference>
<dbReference type="PROSITE" id="PS51257">
    <property type="entry name" value="PROKAR_LIPOPROTEIN"/>
    <property type="match status" value="1"/>
</dbReference>
<dbReference type="EMBL" id="CP020925">
    <property type="protein sequence ID" value="ATP20226.1"/>
    <property type="molecule type" value="Genomic_DNA"/>
</dbReference>
<evidence type="ECO:0000313" key="7">
    <source>
        <dbReference type="Proteomes" id="UP000028534"/>
    </source>
</evidence>
<evidence type="ECO:0000313" key="8">
    <source>
        <dbReference type="Proteomes" id="UP000037029"/>
    </source>
</evidence>
<feature type="signal peptide" evidence="1">
    <location>
        <begin position="1"/>
        <end position="23"/>
    </location>
</feature>
<evidence type="ECO:0000256" key="1">
    <source>
        <dbReference type="SAM" id="SignalP"/>
    </source>
</evidence>
<sequence length="173" mass="17864">MQIMITRRFLPTIALILSGCAGAHESYPSLAKRPVESAPMAEAPAAPLPVPADDKLKAQISQLTSQAQSGGANFDKAYASADRAVNSAGRASVSSDAWVAAQVAISAAESARNDSVSALASLDTLFIERSNAVADGSEKGGVADIDAARASVLSMVDSQNDRIDALKNRLPQP</sequence>
<dbReference type="STRING" id="13690.AX777_14570"/>
<evidence type="ECO:0000313" key="9">
    <source>
        <dbReference type="Proteomes" id="UP000280708"/>
    </source>
</evidence>
<reference evidence="3 9" key="4">
    <citation type="submission" date="2018-10" db="EMBL/GenBank/DDBJ databases">
        <title>Characterization and genome analysis of a novel bacterium Sphingobium yanoikuyae SJTF8 capable of degrading PAHs.</title>
        <authorList>
            <person name="Yin C."/>
            <person name="Xiong W."/>
            <person name="Liang R."/>
        </authorList>
    </citation>
    <scope>NUCLEOTIDE SEQUENCE [LARGE SCALE GENOMIC DNA]</scope>
    <source>
        <strain evidence="3 9">SJTF8</strain>
    </source>
</reference>
<dbReference type="Proteomes" id="UP000515377">
    <property type="component" value="Chromosome"/>
</dbReference>
<dbReference type="Proteomes" id="UP000280708">
    <property type="component" value="Chromosome"/>
</dbReference>
<evidence type="ECO:0000313" key="3">
    <source>
        <dbReference type="EMBL" id="AYO77792.1"/>
    </source>
</evidence>
<name>A0A084EN46_SPHYA</name>
<dbReference type="Proteomes" id="UP000028534">
    <property type="component" value="Unassembled WGS sequence"/>
</dbReference>
<evidence type="ECO:0000313" key="2">
    <source>
        <dbReference type="EMBL" id="ATP20226.1"/>
    </source>
</evidence>
<dbReference type="EMBL" id="CP060122">
    <property type="protein sequence ID" value="QNG44148.1"/>
    <property type="molecule type" value="Genomic_DNA"/>
</dbReference>
<dbReference type="Proteomes" id="UP000037029">
    <property type="component" value="Chromosome"/>
</dbReference>
<evidence type="ECO:0008006" key="12">
    <source>
        <dbReference type="Google" id="ProtNLM"/>
    </source>
</evidence>
<dbReference type="RefSeq" id="WP_080572830.1">
    <property type="nucleotide sequence ID" value="NZ_CAIGKD010000006.1"/>
</dbReference>
<evidence type="ECO:0000313" key="11">
    <source>
        <dbReference type="Proteomes" id="UP000515377"/>
    </source>
</evidence>
<dbReference type="EMBL" id="CP033230">
    <property type="protein sequence ID" value="AYO77792.1"/>
    <property type="molecule type" value="Genomic_DNA"/>
</dbReference>
<reference evidence="2 8" key="2">
    <citation type="submission" date="2017-04" db="EMBL/GenBank/DDBJ databases">
        <title>Characterization, genome and methylation analysis of a phthalic acid esters degrading strain Sphingobium yanoikuyae SHJ.</title>
        <authorList>
            <person name="Feng L."/>
        </authorList>
    </citation>
    <scope>NUCLEOTIDE SEQUENCE [LARGE SCALE GENOMIC DNA]</scope>
    <source>
        <strain evidence="2 8">SHJ</strain>
    </source>
</reference>
<dbReference type="eggNOG" id="ENOG5032J3R">
    <property type="taxonomic scope" value="Bacteria"/>
</dbReference>
<reference evidence="5 11" key="5">
    <citation type="submission" date="2020-07" db="EMBL/GenBank/DDBJ databases">
        <title>Whole genome sequence of Sphingobium yanoikuyae A3.</title>
        <authorList>
            <person name="Han S.-S."/>
        </authorList>
    </citation>
    <scope>NUCLEOTIDE SEQUENCE [LARGE SCALE GENOMIC DNA]</scope>
    <source>
        <strain evidence="5 11">A3</strain>
    </source>
</reference>
<evidence type="ECO:0000313" key="5">
    <source>
        <dbReference type="EMBL" id="QNG44148.1"/>
    </source>
</evidence>
<proteinExistence type="predicted"/>
<evidence type="ECO:0000313" key="4">
    <source>
        <dbReference type="EMBL" id="KEZ19388.1"/>
    </source>
</evidence>
<protein>
    <recommendedName>
        <fullName evidence="12">DUF4398 domain-containing protein</fullName>
    </recommendedName>
</protein>
<dbReference type="EMBL" id="JGVR01000009">
    <property type="protein sequence ID" value="KEZ19388.1"/>
    <property type="molecule type" value="Genomic_DNA"/>
</dbReference>
<reference evidence="6 10" key="3">
    <citation type="submission" date="2018-07" db="EMBL/GenBank/DDBJ databases">
        <title>Genomic and Epidemiologic Investigation of an Indolent Hospital Outbreak.</title>
        <authorList>
            <person name="Johnson R.C."/>
            <person name="Deming C."/>
            <person name="Conlan S."/>
            <person name="Zellmer C.J."/>
            <person name="Michelin A.V."/>
            <person name="Lee-Lin S."/>
            <person name="Thomas P.J."/>
            <person name="Park M."/>
            <person name="Weingarten R.A."/>
            <person name="Less J."/>
            <person name="Dekker J.P."/>
            <person name="Frank K.M."/>
            <person name="Musser K.A."/>
            <person name="Mcquiston J.R."/>
            <person name="Henderson D.K."/>
            <person name="Lau A.F."/>
            <person name="Palmore T.N."/>
            <person name="Segre J.A."/>
        </authorList>
    </citation>
    <scope>NUCLEOTIDE SEQUENCE [LARGE SCALE GENOMIC DNA]</scope>
    <source>
        <strain evidence="6 10">SK-NIH.Env6_1116</strain>
    </source>
</reference>
<evidence type="ECO:0000313" key="6">
    <source>
        <dbReference type="EMBL" id="RSU54438.1"/>
    </source>
</evidence>
<keyword evidence="1" id="KW-0732">Signal</keyword>
<evidence type="ECO:0000313" key="10">
    <source>
        <dbReference type="Proteomes" id="UP000287401"/>
    </source>
</evidence>
<dbReference type="Proteomes" id="UP000287401">
    <property type="component" value="Unassembled WGS sequence"/>
</dbReference>
<dbReference type="AlphaFoldDB" id="A0A084EN46"/>
<organism evidence="4 7">
    <name type="scientific">Sphingobium yanoikuyae</name>
    <name type="common">Sphingomonas yanoikuyae</name>
    <dbReference type="NCBI Taxonomy" id="13690"/>
    <lineage>
        <taxon>Bacteria</taxon>
        <taxon>Pseudomonadati</taxon>
        <taxon>Pseudomonadota</taxon>
        <taxon>Alphaproteobacteria</taxon>
        <taxon>Sphingomonadales</taxon>
        <taxon>Sphingomonadaceae</taxon>
        <taxon>Sphingobium</taxon>
    </lineage>
</organism>
<accession>A0A084EN46</accession>
<reference evidence="4 7" key="1">
    <citation type="submission" date="2014-03" db="EMBL/GenBank/DDBJ databases">
        <title>Genome sequence of Sphingobium yanoikuyae B1.</title>
        <authorList>
            <person name="Gan H.M."/>
            <person name="Gan H.Y."/>
            <person name="Savka M.A."/>
        </authorList>
    </citation>
    <scope>NUCLEOTIDE SEQUENCE [LARGE SCALE GENOMIC DNA]</scope>
    <source>
        <strain evidence="4 7">B1</strain>
    </source>
</reference>
<gene>
    <name evidence="2" type="ORF">BV87_18730</name>
    <name evidence="4" type="ORF">CP98_01909</name>
    <name evidence="6" type="ORF">DAH51_19780</name>
    <name evidence="3" type="ORF">EBF16_13435</name>
    <name evidence="5" type="ORF">H3V42_19950</name>
</gene>
<dbReference type="PATRIC" id="fig|13690.10.peg.1962"/>
<feature type="chain" id="PRO_5015028977" description="DUF4398 domain-containing protein" evidence="1">
    <location>
        <begin position="24"/>
        <end position="173"/>
    </location>
</feature>